<evidence type="ECO:0000313" key="3">
    <source>
        <dbReference type="Proteomes" id="UP000183649"/>
    </source>
</evidence>
<dbReference type="STRING" id="339866.GCA_001418255_01453"/>
<organism evidence="2 3">
    <name type="scientific">Thiomonas bhubaneswarensis</name>
    <dbReference type="NCBI Taxonomy" id="339866"/>
    <lineage>
        <taxon>Bacteria</taxon>
        <taxon>Pseudomonadati</taxon>
        <taxon>Pseudomonadota</taxon>
        <taxon>Betaproteobacteria</taxon>
        <taxon>Burkholderiales</taxon>
        <taxon>Thiomonas</taxon>
    </lineage>
</organism>
<protein>
    <submittedName>
        <fullName evidence="2">Metallo-beta-lactamase superfamily</fullName>
    </submittedName>
</protein>
<feature type="domain" description="Metallo-beta-lactamase" evidence="1">
    <location>
        <begin position="27"/>
        <end position="202"/>
    </location>
</feature>
<dbReference type="OrthoDB" id="9768433at2"/>
<dbReference type="RefSeq" id="WP_055450354.1">
    <property type="nucleotide sequence ID" value="NZ_CYHF01000004.1"/>
</dbReference>
<dbReference type="InterPro" id="IPR036866">
    <property type="entry name" value="RibonucZ/Hydroxyglut_hydro"/>
</dbReference>
<dbReference type="PANTHER" id="PTHR43041">
    <property type="entry name" value="HYDROLASE, METALLO-BETA-LACTAMASE SUPERFAMILY"/>
    <property type="match status" value="1"/>
</dbReference>
<dbReference type="Pfam" id="PF19583">
    <property type="entry name" value="ODP"/>
    <property type="match status" value="1"/>
</dbReference>
<dbReference type="AlphaFoldDB" id="A0A0K6I0R2"/>
<accession>A0A0K6I0R2</accession>
<dbReference type="EMBL" id="CYHF01000004">
    <property type="protein sequence ID" value="CUA96633.1"/>
    <property type="molecule type" value="Genomic_DNA"/>
</dbReference>
<gene>
    <name evidence="2" type="ORF">Ga0061069_104223</name>
</gene>
<dbReference type="Gene3D" id="3.60.15.10">
    <property type="entry name" value="Ribonuclease Z/Hydroxyacylglutathione hydrolase-like"/>
    <property type="match status" value="1"/>
</dbReference>
<evidence type="ECO:0000259" key="1">
    <source>
        <dbReference type="SMART" id="SM00849"/>
    </source>
</evidence>
<sequence length="250" mass="28141">MKSLPFFSQGNHHWNIIYDQDERRVIDSNVYALSVDDQTMILDPGGFEIFPQVFSALVEVAPPGSLKAAFVSHQDPDIASSLPLWNACNPDIAWYVPKLWSGFIRHYGALDADLRDIPDEGGEMTLGSARLQFVPAHYLHSSANFHVYDSFAKVLFSGDVGAALLPVGHAPFVDRRNIETPAAFDEHIKSAEYFHKRWMPSMAAKRNWCERVSKMDIDFLAPQHGAIYTGQNVKRFIEWFDALKVGSAIE</sequence>
<dbReference type="Proteomes" id="UP000183649">
    <property type="component" value="Unassembled WGS sequence"/>
</dbReference>
<dbReference type="CDD" id="cd07709">
    <property type="entry name" value="flavodiiron_proteins_MBL-fold"/>
    <property type="match status" value="1"/>
</dbReference>
<dbReference type="InterPro" id="IPR001279">
    <property type="entry name" value="Metallo-B-lactamas"/>
</dbReference>
<keyword evidence="3" id="KW-1185">Reference proteome</keyword>
<proteinExistence type="predicted"/>
<reference evidence="3" key="1">
    <citation type="submission" date="2015-08" db="EMBL/GenBank/DDBJ databases">
        <authorList>
            <person name="Varghese N."/>
        </authorList>
    </citation>
    <scope>NUCLEOTIDE SEQUENCE [LARGE SCALE GENOMIC DNA]</scope>
    <source>
        <strain evidence="3">DSM 18181</strain>
    </source>
</reference>
<dbReference type="PANTHER" id="PTHR43041:SF1">
    <property type="entry name" value="METALLO-BETA-LACTAMASE DOMAIN-CONTAINING PROTEIN"/>
    <property type="match status" value="1"/>
</dbReference>
<name>A0A0K6I0R2_9BURK</name>
<evidence type="ECO:0000313" key="2">
    <source>
        <dbReference type="EMBL" id="CUA96633.1"/>
    </source>
</evidence>
<dbReference type="InterPro" id="IPR045761">
    <property type="entry name" value="ODP_dom"/>
</dbReference>
<dbReference type="SMART" id="SM00849">
    <property type="entry name" value="Lactamase_B"/>
    <property type="match status" value="1"/>
</dbReference>
<dbReference type="SUPFAM" id="SSF56281">
    <property type="entry name" value="Metallo-hydrolase/oxidoreductase"/>
    <property type="match status" value="1"/>
</dbReference>